<dbReference type="Proteomes" id="UP000503264">
    <property type="component" value="Chromosome"/>
</dbReference>
<accession>A0A6G5QG02</accession>
<evidence type="ECO:0000313" key="3">
    <source>
        <dbReference type="EMBL" id="QCD44600.1"/>
    </source>
</evidence>
<evidence type="ECO:0000259" key="2">
    <source>
        <dbReference type="Pfam" id="PF07883"/>
    </source>
</evidence>
<sequence>MSNYKIASIKNSPRVELKEALNLSGCEISITELSANSSVPFVHSHKQNEEAYIVLEGSGVLFIDGDEIVVNKDDTIRIDPQGKRCFKANDTGLKLLCIQAKKDSLAQYTNTDGVINDDVKPSWL</sequence>
<organism evidence="3 4">
    <name type="scientific">Campylobacter mucosalis CCUG 21559</name>
    <dbReference type="NCBI Taxonomy" id="1032067"/>
    <lineage>
        <taxon>Bacteria</taxon>
        <taxon>Pseudomonadati</taxon>
        <taxon>Campylobacterota</taxon>
        <taxon>Epsilonproteobacteria</taxon>
        <taxon>Campylobacterales</taxon>
        <taxon>Campylobacteraceae</taxon>
        <taxon>Campylobacter</taxon>
    </lineage>
</organism>
<evidence type="ECO:0000256" key="1">
    <source>
        <dbReference type="ARBA" id="ARBA00022723"/>
    </source>
</evidence>
<proteinExistence type="predicted"/>
<dbReference type="InterPro" id="IPR014710">
    <property type="entry name" value="RmlC-like_jellyroll"/>
</dbReference>
<dbReference type="PANTHER" id="PTHR35848">
    <property type="entry name" value="OXALATE-BINDING PROTEIN"/>
    <property type="match status" value="1"/>
</dbReference>
<dbReference type="InterPro" id="IPR051610">
    <property type="entry name" value="GPI/OXD"/>
</dbReference>
<dbReference type="GO" id="GO:0046872">
    <property type="term" value="F:metal ion binding"/>
    <property type="evidence" value="ECO:0007669"/>
    <property type="project" value="UniProtKB-KW"/>
</dbReference>
<dbReference type="InterPro" id="IPR011051">
    <property type="entry name" value="RmlC_Cupin_sf"/>
</dbReference>
<feature type="domain" description="Cupin type-2" evidence="2">
    <location>
        <begin position="37"/>
        <end position="98"/>
    </location>
</feature>
<name>A0A6G5QG02_9BACT</name>
<protein>
    <submittedName>
        <fullName evidence="3">Cupin domain-containing protein</fullName>
    </submittedName>
</protein>
<reference evidence="3 4" key="1">
    <citation type="submission" date="2016-07" db="EMBL/GenBank/DDBJ databases">
        <title>Comparative genomics of the Campylobacter concisus group.</title>
        <authorList>
            <person name="Miller W.G."/>
            <person name="Yee E."/>
            <person name="Chapman M.H."/>
            <person name="Huynh S."/>
            <person name="Bono J.L."/>
            <person name="On S.L.W."/>
            <person name="StLeger J."/>
            <person name="Foster G."/>
            <person name="Parker C.T."/>
        </authorList>
    </citation>
    <scope>NUCLEOTIDE SEQUENCE [LARGE SCALE GENOMIC DNA]</scope>
    <source>
        <strain evidence="3 4">CCUG 21559</strain>
    </source>
</reference>
<evidence type="ECO:0000313" key="4">
    <source>
        <dbReference type="Proteomes" id="UP000503264"/>
    </source>
</evidence>
<dbReference type="SUPFAM" id="SSF51182">
    <property type="entry name" value="RmlC-like cupins"/>
    <property type="match status" value="1"/>
</dbReference>
<dbReference type="AlphaFoldDB" id="A0A6G5QG02"/>
<dbReference type="Gene3D" id="2.60.120.10">
    <property type="entry name" value="Jelly Rolls"/>
    <property type="match status" value="1"/>
</dbReference>
<dbReference type="PANTHER" id="PTHR35848:SF6">
    <property type="entry name" value="CUPIN TYPE-2 DOMAIN-CONTAINING PROTEIN"/>
    <property type="match status" value="1"/>
</dbReference>
<dbReference type="InterPro" id="IPR013096">
    <property type="entry name" value="Cupin_2"/>
</dbReference>
<dbReference type="RefSeq" id="WP_171993674.1">
    <property type="nucleotide sequence ID" value="NZ_CP012542.1"/>
</dbReference>
<gene>
    <name evidence="3" type="ORF">CMUC_0803</name>
</gene>
<dbReference type="EMBL" id="CP012542">
    <property type="protein sequence ID" value="QCD44600.1"/>
    <property type="molecule type" value="Genomic_DNA"/>
</dbReference>
<keyword evidence="4" id="KW-1185">Reference proteome</keyword>
<dbReference type="Pfam" id="PF07883">
    <property type="entry name" value="Cupin_2"/>
    <property type="match status" value="1"/>
</dbReference>
<keyword evidence="1" id="KW-0479">Metal-binding</keyword>